<keyword evidence="8 11" id="KW-1133">Transmembrane helix</keyword>
<evidence type="ECO:0000256" key="2">
    <source>
        <dbReference type="ARBA" id="ARBA00022448"/>
    </source>
</evidence>
<keyword evidence="7 14" id="KW-0067">ATP-binding</keyword>
<dbReference type="Pfam" id="PF00005">
    <property type="entry name" value="ABC_tran"/>
    <property type="match status" value="1"/>
</dbReference>
<name>A0A6J5EK01_9BURK</name>
<feature type="region of interest" description="Disordered" evidence="10">
    <location>
        <begin position="705"/>
        <end position="729"/>
    </location>
</feature>
<evidence type="ECO:0000256" key="10">
    <source>
        <dbReference type="SAM" id="MobiDB-lite"/>
    </source>
</evidence>
<dbReference type="Gene3D" id="3.40.50.300">
    <property type="entry name" value="P-loop containing nucleotide triphosphate hydrolases"/>
    <property type="match status" value="1"/>
</dbReference>
<accession>A0A6J5EK01</accession>
<feature type="transmembrane region" description="Helical" evidence="11">
    <location>
        <begin position="114"/>
        <end position="135"/>
    </location>
</feature>
<evidence type="ECO:0000256" key="3">
    <source>
        <dbReference type="ARBA" id="ARBA00022475"/>
    </source>
</evidence>
<feature type="compositionally biased region" description="Basic and acidic residues" evidence="10">
    <location>
        <begin position="705"/>
        <end position="714"/>
    </location>
</feature>
<dbReference type="SUPFAM" id="SSF90123">
    <property type="entry name" value="ABC transporter transmembrane region"/>
    <property type="match status" value="1"/>
</dbReference>
<dbReference type="InterPro" id="IPR039421">
    <property type="entry name" value="Type_1_exporter"/>
</dbReference>
<dbReference type="PROSITE" id="PS00211">
    <property type="entry name" value="ABC_TRANSPORTER_1"/>
    <property type="match status" value="1"/>
</dbReference>
<dbReference type="InterPro" id="IPR027417">
    <property type="entry name" value="P-loop_NTPase"/>
</dbReference>
<dbReference type="GO" id="GO:0140359">
    <property type="term" value="F:ABC-type transporter activity"/>
    <property type="evidence" value="ECO:0007669"/>
    <property type="project" value="InterPro"/>
</dbReference>
<gene>
    <name evidence="14" type="primary">btuD_20</name>
    <name evidence="14" type="ORF">LMG29542_05459</name>
</gene>
<keyword evidence="2" id="KW-0813">Transport</keyword>
<evidence type="ECO:0000256" key="8">
    <source>
        <dbReference type="ARBA" id="ARBA00022989"/>
    </source>
</evidence>
<feature type="transmembrane region" description="Helical" evidence="11">
    <location>
        <begin position="232"/>
        <end position="255"/>
    </location>
</feature>
<proteinExistence type="predicted"/>
<feature type="transmembrane region" description="Helical" evidence="11">
    <location>
        <begin position="348"/>
        <end position="370"/>
    </location>
</feature>
<dbReference type="Proteomes" id="UP000494363">
    <property type="component" value="Unassembled WGS sequence"/>
</dbReference>
<reference evidence="14 15" key="1">
    <citation type="submission" date="2020-04" db="EMBL/GenBank/DDBJ databases">
        <authorList>
            <person name="De Canck E."/>
        </authorList>
    </citation>
    <scope>NUCLEOTIDE SEQUENCE [LARGE SCALE GENOMIC DNA]</scope>
    <source>
        <strain evidence="14 15">LMG 29542</strain>
    </source>
</reference>
<keyword evidence="9 11" id="KW-0472">Membrane</keyword>
<feature type="region of interest" description="Disordered" evidence="10">
    <location>
        <begin position="21"/>
        <end position="44"/>
    </location>
</feature>
<dbReference type="PROSITE" id="PS50893">
    <property type="entry name" value="ABC_TRANSPORTER_2"/>
    <property type="match status" value="1"/>
</dbReference>
<dbReference type="SUPFAM" id="SSF52540">
    <property type="entry name" value="P-loop containing nucleoside triphosphate hydrolases"/>
    <property type="match status" value="1"/>
</dbReference>
<evidence type="ECO:0000256" key="5">
    <source>
        <dbReference type="ARBA" id="ARBA00022692"/>
    </source>
</evidence>
<evidence type="ECO:0000256" key="7">
    <source>
        <dbReference type="ARBA" id="ARBA00022840"/>
    </source>
</evidence>
<evidence type="ECO:0000256" key="1">
    <source>
        <dbReference type="ARBA" id="ARBA00004651"/>
    </source>
</evidence>
<dbReference type="InterPro" id="IPR003439">
    <property type="entry name" value="ABC_transporter-like_ATP-bd"/>
</dbReference>
<dbReference type="PROSITE" id="PS50929">
    <property type="entry name" value="ABC_TM1F"/>
    <property type="match status" value="1"/>
</dbReference>
<dbReference type="GO" id="GO:0034040">
    <property type="term" value="F:ATPase-coupled lipid transmembrane transporter activity"/>
    <property type="evidence" value="ECO:0007669"/>
    <property type="project" value="TreeGrafter"/>
</dbReference>
<dbReference type="EMBL" id="CADIKH010000031">
    <property type="protein sequence ID" value="CAB3766880.1"/>
    <property type="molecule type" value="Genomic_DNA"/>
</dbReference>
<dbReference type="Pfam" id="PF00664">
    <property type="entry name" value="ABC_membrane"/>
    <property type="match status" value="1"/>
</dbReference>
<dbReference type="GO" id="GO:0005524">
    <property type="term" value="F:ATP binding"/>
    <property type="evidence" value="ECO:0007669"/>
    <property type="project" value="UniProtKB-KW"/>
</dbReference>
<keyword evidence="5 11" id="KW-0812">Transmembrane</keyword>
<sequence length="729" mass="79914">MRVSSNGSVFARPLAGTRSAARILDADGTRNGSTRTNPDTPDNPTIQAQCVMRRATQRPPRDVHPPPVFHEVAARPFERALWHMADKQSNRGTQAFRSVLAFVFAHWFKQPVRVSVIAALALCGALADVMTPLFAGRLVDALSAGATDAAAKAHAWAAASSAFGALIALGLTGMLLRQAVYRNIISMTLRMMSEIAASGFHRVQRFSTDWHANSFAGSTVRKITRGMWALDLLNDTLLITLLPSCVMLIGTTAVLSSRWPVMGVIVGAGSLLYIAVTGTLSLRYVAPTARLANMWDTRVGGALADAVSCNAVVKAFGAEHREEARLARVIAKWRKRTRRTWARGTTNGGVQSTMLVLMQAAIVGTALWLWTHDKASVGDITFSLTTFFMLQGYLRDIGLHVRNLQRSVNDMEELVALEDESLGIEDRPGAREIDIRRGEIRFEHITFRYGALHTPLYQDLSLRIAPGERIGLVGHSGSGKTTFVKLIQRLYDLDSGRITIDGQDIAQVQQASLRRQIAIVQQEPVLFHRSLAENIAYARPGASHAEIERAARLASAHEFIAALPHGYDTLVGERGIKLSGGERQRIAIARAFLADAPLLIFDEATSSLDSESEVLIQQSMERLMAGRTTLVVAHRLSTVRSLDRLLVLEKGRVVEEGSHDQLIERENGLYRRLFTRQAIELAKGMLDDGGHHEIATADDAIDDIDRNPAVDFPRRPGTAHDLGPVNADR</sequence>
<evidence type="ECO:0000259" key="12">
    <source>
        <dbReference type="PROSITE" id="PS50893"/>
    </source>
</evidence>
<dbReference type="PANTHER" id="PTHR24221:SF654">
    <property type="entry name" value="ATP-BINDING CASSETTE SUB-FAMILY B MEMBER 6"/>
    <property type="match status" value="1"/>
</dbReference>
<dbReference type="Gene3D" id="1.20.1560.10">
    <property type="entry name" value="ABC transporter type 1, transmembrane domain"/>
    <property type="match status" value="1"/>
</dbReference>
<keyword evidence="3" id="KW-1003">Cell membrane</keyword>
<feature type="domain" description="ABC transmembrane type-1" evidence="13">
    <location>
        <begin position="116"/>
        <end position="406"/>
    </location>
</feature>
<protein>
    <submittedName>
        <fullName evidence="14">Vitamin B12 import ATP-binding protein BtuD</fullName>
    </submittedName>
</protein>
<evidence type="ECO:0000256" key="6">
    <source>
        <dbReference type="ARBA" id="ARBA00022741"/>
    </source>
</evidence>
<feature type="domain" description="ABC transporter" evidence="12">
    <location>
        <begin position="440"/>
        <end position="675"/>
    </location>
</feature>
<dbReference type="GO" id="GO:0016887">
    <property type="term" value="F:ATP hydrolysis activity"/>
    <property type="evidence" value="ECO:0007669"/>
    <property type="project" value="InterPro"/>
</dbReference>
<dbReference type="SMART" id="SM00382">
    <property type="entry name" value="AAA"/>
    <property type="match status" value="1"/>
</dbReference>
<evidence type="ECO:0000313" key="15">
    <source>
        <dbReference type="Proteomes" id="UP000494363"/>
    </source>
</evidence>
<dbReference type="InterPro" id="IPR017871">
    <property type="entry name" value="ABC_transporter-like_CS"/>
</dbReference>
<keyword evidence="15" id="KW-1185">Reference proteome</keyword>
<feature type="transmembrane region" description="Helical" evidence="11">
    <location>
        <begin position="261"/>
        <end position="285"/>
    </location>
</feature>
<evidence type="ECO:0000256" key="11">
    <source>
        <dbReference type="SAM" id="Phobius"/>
    </source>
</evidence>
<keyword evidence="4" id="KW-0997">Cell inner membrane</keyword>
<dbReference type="InterPro" id="IPR011527">
    <property type="entry name" value="ABC1_TM_dom"/>
</dbReference>
<evidence type="ECO:0000256" key="4">
    <source>
        <dbReference type="ARBA" id="ARBA00022519"/>
    </source>
</evidence>
<organism evidence="14 15">
    <name type="scientific">Paraburkholderia humisilvae</name>
    <dbReference type="NCBI Taxonomy" id="627669"/>
    <lineage>
        <taxon>Bacteria</taxon>
        <taxon>Pseudomonadati</taxon>
        <taxon>Pseudomonadota</taxon>
        <taxon>Betaproteobacteria</taxon>
        <taxon>Burkholderiales</taxon>
        <taxon>Burkholderiaceae</taxon>
        <taxon>Paraburkholderia</taxon>
    </lineage>
</organism>
<dbReference type="AlphaFoldDB" id="A0A6J5EK01"/>
<evidence type="ECO:0000313" key="14">
    <source>
        <dbReference type="EMBL" id="CAB3766880.1"/>
    </source>
</evidence>
<feature type="transmembrane region" description="Helical" evidence="11">
    <location>
        <begin position="155"/>
        <end position="176"/>
    </location>
</feature>
<dbReference type="InterPro" id="IPR036640">
    <property type="entry name" value="ABC1_TM_sf"/>
</dbReference>
<evidence type="ECO:0000256" key="9">
    <source>
        <dbReference type="ARBA" id="ARBA00023136"/>
    </source>
</evidence>
<keyword evidence="6" id="KW-0547">Nucleotide-binding</keyword>
<evidence type="ECO:0000259" key="13">
    <source>
        <dbReference type="PROSITE" id="PS50929"/>
    </source>
</evidence>
<dbReference type="GO" id="GO:0005886">
    <property type="term" value="C:plasma membrane"/>
    <property type="evidence" value="ECO:0007669"/>
    <property type="project" value="UniProtKB-SubCell"/>
</dbReference>
<comment type="subcellular location">
    <subcellularLocation>
        <location evidence="1">Cell membrane</location>
        <topology evidence="1">Multi-pass membrane protein</topology>
    </subcellularLocation>
</comment>
<dbReference type="FunFam" id="3.40.50.300:FF:000287">
    <property type="entry name" value="Multidrug ABC transporter ATP-binding protein"/>
    <property type="match status" value="1"/>
</dbReference>
<dbReference type="InterPro" id="IPR003593">
    <property type="entry name" value="AAA+_ATPase"/>
</dbReference>
<dbReference type="PANTHER" id="PTHR24221">
    <property type="entry name" value="ATP-BINDING CASSETTE SUB-FAMILY B"/>
    <property type="match status" value="1"/>
</dbReference>